<keyword evidence="4" id="KW-0238">DNA-binding</keyword>
<accession>A0A6H9YBQ1</accession>
<keyword evidence="9" id="KW-1185">Reference proteome</keyword>
<evidence type="ECO:0000259" key="7">
    <source>
        <dbReference type="Pfam" id="PF08281"/>
    </source>
</evidence>
<dbReference type="GO" id="GO:0003677">
    <property type="term" value="F:DNA binding"/>
    <property type="evidence" value="ECO:0007669"/>
    <property type="project" value="UniProtKB-KW"/>
</dbReference>
<organism evidence="8 9">
    <name type="scientific">Actinomadura rudentiformis</name>
    <dbReference type="NCBI Taxonomy" id="359158"/>
    <lineage>
        <taxon>Bacteria</taxon>
        <taxon>Bacillati</taxon>
        <taxon>Actinomycetota</taxon>
        <taxon>Actinomycetes</taxon>
        <taxon>Streptosporangiales</taxon>
        <taxon>Thermomonosporaceae</taxon>
        <taxon>Actinomadura</taxon>
    </lineage>
</organism>
<name>A0A6H9YBQ1_9ACTN</name>
<dbReference type="Pfam" id="PF08281">
    <property type="entry name" value="Sigma70_r4_2"/>
    <property type="match status" value="1"/>
</dbReference>
<dbReference type="Pfam" id="PF04542">
    <property type="entry name" value="Sigma70_r2"/>
    <property type="match status" value="1"/>
</dbReference>
<protein>
    <submittedName>
        <fullName evidence="8">SigE family RNA polymerase sigma factor</fullName>
    </submittedName>
</protein>
<dbReference type="GO" id="GO:0016987">
    <property type="term" value="F:sigma factor activity"/>
    <property type="evidence" value="ECO:0007669"/>
    <property type="project" value="UniProtKB-KW"/>
</dbReference>
<keyword evidence="3" id="KW-0731">Sigma factor</keyword>
<dbReference type="InterPro" id="IPR014325">
    <property type="entry name" value="RNA_pol_sigma-E_actinobac"/>
</dbReference>
<evidence type="ECO:0000256" key="5">
    <source>
        <dbReference type="ARBA" id="ARBA00023163"/>
    </source>
</evidence>
<dbReference type="GO" id="GO:0006352">
    <property type="term" value="P:DNA-templated transcription initiation"/>
    <property type="evidence" value="ECO:0007669"/>
    <property type="project" value="InterPro"/>
</dbReference>
<feature type="domain" description="RNA polymerase sigma factor 70 region 4 type 2" evidence="7">
    <location>
        <begin position="99"/>
        <end position="151"/>
    </location>
</feature>
<evidence type="ECO:0000259" key="6">
    <source>
        <dbReference type="Pfam" id="PF04542"/>
    </source>
</evidence>
<sequence length="166" mass="18884">MADRSDYPEFVASRGEGLLLTAYLLTRNWATAEDLLQEALVKAWRAWPRLAESPDAYVRKVVVNTYISWWRRWGGEDPSADLPERVDGPDEYRSYDDRDAIWQAVGRLPRRQRAVLVLRYYEELTIGEVAEILGCTEGTVKSQTSKALTKLRADESIVPLPVIEGA</sequence>
<evidence type="ECO:0000256" key="1">
    <source>
        <dbReference type="ARBA" id="ARBA00010641"/>
    </source>
</evidence>
<comment type="similarity">
    <text evidence="1">Belongs to the sigma-70 factor family. ECF subfamily.</text>
</comment>
<dbReference type="NCBIfam" id="TIGR02937">
    <property type="entry name" value="sigma70-ECF"/>
    <property type="match status" value="1"/>
</dbReference>
<dbReference type="CDD" id="cd06171">
    <property type="entry name" value="Sigma70_r4"/>
    <property type="match status" value="1"/>
</dbReference>
<feature type="domain" description="RNA polymerase sigma-70 region 2" evidence="6">
    <location>
        <begin position="22"/>
        <end position="72"/>
    </location>
</feature>
<keyword evidence="2" id="KW-0805">Transcription regulation</keyword>
<proteinExistence type="inferred from homology"/>
<dbReference type="Gene3D" id="1.10.10.10">
    <property type="entry name" value="Winged helix-like DNA-binding domain superfamily/Winged helix DNA-binding domain"/>
    <property type="match status" value="1"/>
</dbReference>
<dbReference type="InterPro" id="IPR007627">
    <property type="entry name" value="RNA_pol_sigma70_r2"/>
</dbReference>
<reference evidence="8 9" key="1">
    <citation type="submission" date="2019-09" db="EMBL/GenBank/DDBJ databases">
        <title>Actinomadura physcomitrii sp. nov., a novel actinomycete isolated from moss [Physcomitrium sphaericum (Ludw) Fuernr].</title>
        <authorList>
            <person name="Zhuang X."/>
            <person name="Liu C."/>
        </authorList>
    </citation>
    <scope>NUCLEOTIDE SEQUENCE [LARGE SCALE GENOMIC DNA]</scope>
    <source>
        <strain evidence="8 9">HMC1</strain>
    </source>
</reference>
<evidence type="ECO:0000256" key="4">
    <source>
        <dbReference type="ARBA" id="ARBA00023125"/>
    </source>
</evidence>
<dbReference type="InterPro" id="IPR013324">
    <property type="entry name" value="RNA_pol_sigma_r3/r4-like"/>
</dbReference>
<dbReference type="InterPro" id="IPR039425">
    <property type="entry name" value="RNA_pol_sigma-70-like"/>
</dbReference>
<comment type="caution">
    <text evidence="8">The sequence shown here is derived from an EMBL/GenBank/DDBJ whole genome shotgun (WGS) entry which is preliminary data.</text>
</comment>
<gene>
    <name evidence="8" type="ORF">F8566_37430</name>
</gene>
<dbReference type="SUPFAM" id="SSF88946">
    <property type="entry name" value="Sigma2 domain of RNA polymerase sigma factors"/>
    <property type="match status" value="1"/>
</dbReference>
<dbReference type="InterPro" id="IPR013249">
    <property type="entry name" value="RNA_pol_sigma70_r4_t2"/>
</dbReference>
<dbReference type="AlphaFoldDB" id="A0A6H9YBQ1"/>
<evidence type="ECO:0000313" key="9">
    <source>
        <dbReference type="Proteomes" id="UP000468735"/>
    </source>
</evidence>
<dbReference type="SUPFAM" id="SSF88659">
    <property type="entry name" value="Sigma3 and sigma4 domains of RNA polymerase sigma factors"/>
    <property type="match status" value="1"/>
</dbReference>
<dbReference type="InterPro" id="IPR036388">
    <property type="entry name" value="WH-like_DNA-bd_sf"/>
</dbReference>
<dbReference type="PANTHER" id="PTHR43133:SF50">
    <property type="entry name" value="ECF RNA POLYMERASE SIGMA FACTOR SIGM"/>
    <property type="match status" value="1"/>
</dbReference>
<dbReference type="PANTHER" id="PTHR43133">
    <property type="entry name" value="RNA POLYMERASE ECF-TYPE SIGMA FACTO"/>
    <property type="match status" value="1"/>
</dbReference>
<evidence type="ECO:0000256" key="3">
    <source>
        <dbReference type="ARBA" id="ARBA00023082"/>
    </source>
</evidence>
<dbReference type="Proteomes" id="UP000468735">
    <property type="component" value="Unassembled WGS sequence"/>
</dbReference>
<dbReference type="OrthoDB" id="2046835at2"/>
<evidence type="ECO:0000256" key="2">
    <source>
        <dbReference type="ARBA" id="ARBA00023015"/>
    </source>
</evidence>
<dbReference type="RefSeq" id="WP_151566809.1">
    <property type="nucleotide sequence ID" value="NZ_WBMT01000021.1"/>
</dbReference>
<dbReference type="Gene3D" id="1.10.1740.10">
    <property type="match status" value="1"/>
</dbReference>
<dbReference type="EMBL" id="WBMT01000021">
    <property type="protein sequence ID" value="KAB2342718.1"/>
    <property type="molecule type" value="Genomic_DNA"/>
</dbReference>
<dbReference type="InterPro" id="IPR014284">
    <property type="entry name" value="RNA_pol_sigma-70_dom"/>
</dbReference>
<dbReference type="InterPro" id="IPR013325">
    <property type="entry name" value="RNA_pol_sigma_r2"/>
</dbReference>
<dbReference type="NCBIfam" id="TIGR02983">
    <property type="entry name" value="SigE-fam_strep"/>
    <property type="match status" value="1"/>
</dbReference>
<evidence type="ECO:0000313" key="8">
    <source>
        <dbReference type="EMBL" id="KAB2342718.1"/>
    </source>
</evidence>
<keyword evidence="5" id="KW-0804">Transcription</keyword>